<evidence type="ECO:0000256" key="6">
    <source>
        <dbReference type="ARBA" id="ARBA00023242"/>
    </source>
</evidence>
<evidence type="ECO:0000256" key="2">
    <source>
        <dbReference type="ARBA" id="ARBA00008089"/>
    </source>
</evidence>
<reference evidence="10 11" key="1">
    <citation type="submission" date="2024-07" db="EMBL/GenBank/DDBJ databases">
        <title>Chromosome-level genome assembly of the water stick insect Ranatra chinensis (Heteroptera: Nepidae).</title>
        <authorList>
            <person name="Liu X."/>
        </authorList>
    </citation>
    <scope>NUCLEOTIDE SEQUENCE [LARGE SCALE GENOMIC DNA]</scope>
    <source>
        <strain evidence="10">Cailab_2021Rc</strain>
        <tissue evidence="10">Muscle</tissue>
    </source>
</reference>
<accession>A0ABD0YMI4</accession>
<evidence type="ECO:0000313" key="10">
    <source>
        <dbReference type="EMBL" id="KAL1132336.1"/>
    </source>
</evidence>
<dbReference type="PANTHER" id="PTHR20844">
    <property type="entry name" value="MEDIATOR OF RNA POLYMERASE II TRANSCRIPTION, SUBUNIT 9"/>
    <property type="match status" value="1"/>
</dbReference>
<gene>
    <name evidence="8" type="primary">MED9</name>
    <name evidence="10" type="ORF">AAG570_010292</name>
</gene>
<keyword evidence="5 8" id="KW-0804">Transcription</keyword>
<keyword evidence="9" id="KW-1133">Transmembrane helix</keyword>
<dbReference type="PANTHER" id="PTHR20844:SF0">
    <property type="entry name" value="MEDIATOR OF RNA POLYMERASE II TRANSCRIPTION SUBUNIT 9"/>
    <property type="match status" value="1"/>
</dbReference>
<comment type="subcellular location">
    <subcellularLocation>
        <location evidence="1 8">Nucleus</location>
    </subcellularLocation>
</comment>
<evidence type="ECO:0000313" key="11">
    <source>
        <dbReference type="Proteomes" id="UP001558652"/>
    </source>
</evidence>
<dbReference type="EMBL" id="JBFDAA010000005">
    <property type="protein sequence ID" value="KAL1132336.1"/>
    <property type="molecule type" value="Genomic_DNA"/>
</dbReference>
<organism evidence="10 11">
    <name type="scientific">Ranatra chinensis</name>
    <dbReference type="NCBI Taxonomy" id="642074"/>
    <lineage>
        <taxon>Eukaryota</taxon>
        <taxon>Metazoa</taxon>
        <taxon>Ecdysozoa</taxon>
        <taxon>Arthropoda</taxon>
        <taxon>Hexapoda</taxon>
        <taxon>Insecta</taxon>
        <taxon>Pterygota</taxon>
        <taxon>Neoptera</taxon>
        <taxon>Paraneoptera</taxon>
        <taxon>Hemiptera</taxon>
        <taxon>Heteroptera</taxon>
        <taxon>Panheteroptera</taxon>
        <taxon>Nepomorpha</taxon>
        <taxon>Nepidae</taxon>
        <taxon>Ranatrinae</taxon>
        <taxon>Ranatra</taxon>
    </lineage>
</organism>
<feature type="transmembrane region" description="Helical" evidence="9">
    <location>
        <begin position="220"/>
        <end position="246"/>
    </location>
</feature>
<feature type="transmembrane region" description="Helical" evidence="9">
    <location>
        <begin position="253"/>
        <end position="274"/>
    </location>
</feature>
<keyword evidence="6 8" id="KW-0539">Nucleus</keyword>
<feature type="transmembrane region" description="Helical" evidence="9">
    <location>
        <begin position="160"/>
        <end position="181"/>
    </location>
</feature>
<dbReference type="InterPro" id="IPR011425">
    <property type="entry name" value="Med9"/>
</dbReference>
<comment type="similarity">
    <text evidence="2 8">Belongs to the Mediator complex subunit 9 family.</text>
</comment>
<keyword evidence="3 8" id="KW-0805">Transcription regulation</keyword>
<evidence type="ECO:0000256" key="3">
    <source>
        <dbReference type="ARBA" id="ARBA00023015"/>
    </source>
</evidence>
<protein>
    <recommendedName>
        <fullName evidence="8">Mediator of RNA polymerase II transcription subunit 9</fullName>
    </recommendedName>
    <alternativeName>
        <fullName evidence="8">Mediator complex subunit 9</fullName>
    </alternativeName>
</protein>
<dbReference type="InterPro" id="IPR039242">
    <property type="entry name" value="MED9_metazoa"/>
</dbReference>
<keyword evidence="9" id="KW-0812">Transmembrane</keyword>
<keyword evidence="11" id="KW-1185">Reference proteome</keyword>
<name>A0ABD0YMI4_9HEMI</name>
<comment type="subunit">
    <text evidence="8">Component of the Mediator complex.</text>
</comment>
<dbReference type="GO" id="GO:0005634">
    <property type="term" value="C:nucleus"/>
    <property type="evidence" value="ECO:0007669"/>
    <property type="project" value="UniProtKB-SubCell"/>
</dbReference>
<evidence type="ECO:0000256" key="1">
    <source>
        <dbReference type="ARBA" id="ARBA00004123"/>
    </source>
</evidence>
<comment type="caution">
    <text evidence="10">The sequence shown here is derived from an EMBL/GenBank/DDBJ whole genome shotgun (WGS) entry which is preliminary data.</text>
</comment>
<dbReference type="Pfam" id="PF07544">
    <property type="entry name" value="Med9"/>
    <property type="match status" value="1"/>
</dbReference>
<evidence type="ECO:0000256" key="4">
    <source>
        <dbReference type="ARBA" id="ARBA00023159"/>
    </source>
</evidence>
<feature type="transmembrane region" description="Helical" evidence="9">
    <location>
        <begin position="193"/>
        <end position="214"/>
    </location>
</feature>
<dbReference type="AlphaFoldDB" id="A0ABD0YMI4"/>
<keyword evidence="9" id="KW-0472">Membrane</keyword>
<evidence type="ECO:0000256" key="9">
    <source>
        <dbReference type="SAM" id="Phobius"/>
    </source>
</evidence>
<feature type="transmembrane region" description="Helical" evidence="9">
    <location>
        <begin position="127"/>
        <end position="148"/>
    </location>
</feature>
<sequence length="289" mass="32577">METSSENQDNAPARLTVDQVDVEFLPIIYDIIRGLERDPHDTSQKLTQSQDVSQKVIELHKKLEEAKEQVNLIFIDQPIYEKHERSNSNLGLPQRILSHLDIPLTEVPNRVCASFLPPVFHDHSKKVYVDLIGPLLAVLTLSSILHYGHSFKYPPAAIQTSPIVLLVYYSTLMPLLCYSLVRLGGSNLGLLDVTALIGYGLFGHIFTILSALVFDNEESNTVFFIMMAVFGGLSGLRIVLILLMTIPRPPARLLVCSLVSVMHLLFLIFVHFAYMHRTFIYGNELSLDY</sequence>
<evidence type="ECO:0000256" key="8">
    <source>
        <dbReference type="RuleBase" id="RU364145"/>
    </source>
</evidence>
<evidence type="ECO:0000256" key="7">
    <source>
        <dbReference type="ARBA" id="ARBA00025687"/>
    </source>
</evidence>
<evidence type="ECO:0000256" key="5">
    <source>
        <dbReference type="ARBA" id="ARBA00023163"/>
    </source>
</evidence>
<comment type="function">
    <text evidence="7 8">Component of the Mediator complex, a coactivator involved in the regulated transcription of nearly all RNA polymerase II-dependent genes. Mediator functions as a bridge to convey information from gene-specific regulatory proteins to the basal RNA polymerase II transcription machinery. Mediator is recruited to promoters by direct interactions with regulatory proteins and serves as a scaffold for the assembly of a functional preinitiation complex with RNA polymerase II and the general transcription factors.</text>
</comment>
<keyword evidence="4 8" id="KW-0010">Activator</keyword>
<proteinExistence type="inferred from homology"/>
<dbReference type="Proteomes" id="UP001558652">
    <property type="component" value="Unassembled WGS sequence"/>
</dbReference>